<feature type="region of interest" description="Disordered" evidence="11">
    <location>
        <begin position="35"/>
        <end position="58"/>
    </location>
</feature>
<evidence type="ECO:0000256" key="1">
    <source>
        <dbReference type="ARBA" id="ARBA00004477"/>
    </source>
</evidence>
<name>A0A507DFG5_9FUNG</name>
<keyword evidence="5 10" id="KW-0378">Hydrolase</keyword>
<feature type="transmembrane region" description="Helical" evidence="10">
    <location>
        <begin position="800"/>
        <end position="818"/>
    </location>
</feature>
<dbReference type="EC" id="3.1.-.-" evidence="10"/>
<keyword evidence="9 10" id="KW-0472">Membrane</keyword>
<protein>
    <recommendedName>
        <fullName evidence="10">GPI inositol-deacylase</fullName>
        <ecNumber evidence="10">3.1.-.-</ecNumber>
    </recommendedName>
</protein>
<evidence type="ECO:0000256" key="11">
    <source>
        <dbReference type="SAM" id="MobiDB-lite"/>
    </source>
</evidence>
<keyword evidence="6 10" id="KW-0256">Endoplasmic reticulum</keyword>
<evidence type="ECO:0000259" key="12">
    <source>
        <dbReference type="Pfam" id="PF07819"/>
    </source>
</evidence>
<dbReference type="EMBL" id="QEAM01000018">
    <property type="protein sequence ID" value="TPX50402.1"/>
    <property type="molecule type" value="Genomic_DNA"/>
</dbReference>
<keyword evidence="4 10" id="KW-0812">Transmembrane</keyword>
<dbReference type="GO" id="GO:0050185">
    <property type="term" value="F:phosphatidylinositol deacylase activity"/>
    <property type="evidence" value="ECO:0007669"/>
    <property type="project" value="TreeGrafter"/>
</dbReference>
<evidence type="ECO:0000256" key="3">
    <source>
        <dbReference type="ARBA" id="ARBA00022448"/>
    </source>
</evidence>
<comment type="similarity">
    <text evidence="2 10">Belongs to the GPI inositol-deacylase family.</text>
</comment>
<dbReference type="GO" id="GO:0006505">
    <property type="term" value="P:GPI anchor metabolic process"/>
    <property type="evidence" value="ECO:0007669"/>
    <property type="project" value="TreeGrafter"/>
</dbReference>
<evidence type="ECO:0000256" key="6">
    <source>
        <dbReference type="ARBA" id="ARBA00022824"/>
    </source>
</evidence>
<dbReference type="OrthoDB" id="348976at2759"/>
<evidence type="ECO:0000256" key="9">
    <source>
        <dbReference type="ARBA" id="ARBA00023136"/>
    </source>
</evidence>
<feature type="transmembrane region" description="Helical" evidence="10">
    <location>
        <begin position="861"/>
        <end position="879"/>
    </location>
</feature>
<accession>A0A507DFG5</accession>
<dbReference type="PANTHER" id="PTHR15495:SF7">
    <property type="entry name" value="GPI INOSITOL-DEACYLASE"/>
    <property type="match status" value="1"/>
</dbReference>
<dbReference type="AlphaFoldDB" id="A0A507DFG5"/>
<dbReference type="InterPro" id="IPR039529">
    <property type="entry name" value="PGAP1/BST1"/>
</dbReference>
<evidence type="ECO:0000256" key="4">
    <source>
        <dbReference type="ARBA" id="ARBA00022692"/>
    </source>
</evidence>
<evidence type="ECO:0000313" key="14">
    <source>
        <dbReference type="Proteomes" id="UP000320475"/>
    </source>
</evidence>
<comment type="function">
    <text evidence="10">Involved in inositol deacylation of GPI-anchored proteins which plays important roles in the quality control and ER-associated degradation of GPI-anchored proteins.</text>
</comment>
<dbReference type="InterPro" id="IPR029058">
    <property type="entry name" value="AB_hydrolase_fold"/>
</dbReference>
<dbReference type="Gene3D" id="3.40.50.1820">
    <property type="entry name" value="alpha/beta hydrolase"/>
    <property type="match status" value="1"/>
</dbReference>
<reference evidence="13 14" key="1">
    <citation type="journal article" date="2019" name="Sci. Rep.">
        <title>Comparative genomics of chytrid fungi reveal insights into the obligate biotrophic and pathogenic lifestyle of Synchytrium endobioticum.</title>
        <authorList>
            <person name="van de Vossenberg B.T.L.H."/>
            <person name="Warris S."/>
            <person name="Nguyen H.D.T."/>
            <person name="van Gent-Pelzer M.P.E."/>
            <person name="Joly D.L."/>
            <person name="van de Geest H.C."/>
            <person name="Bonants P.J.M."/>
            <person name="Smith D.S."/>
            <person name="Levesque C.A."/>
            <person name="van der Lee T.A.J."/>
        </authorList>
    </citation>
    <scope>NUCLEOTIDE SEQUENCE [LARGE SCALE GENOMIC DNA]</scope>
    <source>
        <strain evidence="13 14">LEV6574</strain>
    </source>
</reference>
<evidence type="ECO:0000256" key="5">
    <source>
        <dbReference type="ARBA" id="ARBA00022801"/>
    </source>
</evidence>
<dbReference type="InterPro" id="IPR012908">
    <property type="entry name" value="PGAP1-ab_dom-like"/>
</dbReference>
<evidence type="ECO:0000256" key="8">
    <source>
        <dbReference type="ARBA" id="ARBA00022989"/>
    </source>
</evidence>
<dbReference type="Proteomes" id="UP000320475">
    <property type="component" value="Unassembled WGS sequence"/>
</dbReference>
<dbReference type="PANTHER" id="PTHR15495">
    <property type="entry name" value="NEGATIVE REGULATOR OF VESICLE FORMATION-RELATED"/>
    <property type="match status" value="1"/>
</dbReference>
<dbReference type="GO" id="GO:0005789">
    <property type="term" value="C:endoplasmic reticulum membrane"/>
    <property type="evidence" value="ECO:0007669"/>
    <property type="project" value="UniProtKB-SubCell"/>
</dbReference>
<feature type="transmembrane region" description="Helical" evidence="10">
    <location>
        <begin position="754"/>
        <end position="780"/>
    </location>
</feature>
<proteinExistence type="inferred from homology"/>
<organism evidence="13 14">
    <name type="scientific">Synchytrium endobioticum</name>
    <dbReference type="NCBI Taxonomy" id="286115"/>
    <lineage>
        <taxon>Eukaryota</taxon>
        <taxon>Fungi</taxon>
        <taxon>Fungi incertae sedis</taxon>
        <taxon>Chytridiomycota</taxon>
        <taxon>Chytridiomycota incertae sedis</taxon>
        <taxon>Chytridiomycetes</taxon>
        <taxon>Synchytriales</taxon>
        <taxon>Synchytriaceae</taxon>
        <taxon>Synchytrium</taxon>
    </lineage>
</organism>
<evidence type="ECO:0000313" key="13">
    <source>
        <dbReference type="EMBL" id="TPX50402.1"/>
    </source>
</evidence>
<sequence length="969" mass="105972">MDDLSSNPIGTAPSPGHASPISATLRRRVAERGLGGHATSTSTAHHHQVHNSARPRIRISTAPPPDPFLYKILTPLVFFSLAILCIAIHAHLKFGQDINTCNMSYMYPNYVKLDGPKNIATANKYSLWLYKEGPHIDVSINLEGNPVLFLPGHAGSSRQVRSIASSAHNQQKEPPGRIRKLDFFTVETSEEMSAFSGRLILAQAEYVNTVIPYILSLYQNHQKSTISILAHSMGGIVARTMFTLPHFQPGSVDLILTLATPHQAPPINLDRKLNEVYNHVNSFWRNGTYAEQFENHTTSTVALISVAGGNHDEMFPSSLTELETLVHNTRGLTVYSTAKVVATSLMMVAGNREWDASQKVDLLRPILTSGFLSLPDERAPKKRAMIDFPAELIDKLVSVESAFSKREPVTTRRIKVIPIPSQDEVQLEIVAVKKVADGTKPRMNIFSCTDPIQGSMTEAECLEPRVHWVPVPQISKSKENKTNESKVWHVSLSKLQFGNHGYLILDVLGGGEVFSAEFTNPATGESFRATLLDLIRGKTQYFSSCRIMNVVRVPTISSDFLKYTLTFNSTCGDNRPAFWPLIHASSPPSSDEKFLLPSDSLPSSHSFSLYASPVNPSPNVLLKILTDKACSDGITAIHLKIDLYASAGRLIERVGIAWIVFPVAIGIACLGSFGWLRSNEPSFAKAFVDHLLMIPSPVAALFGVSVLQARFKSFAPSIIPPHSHNTELYHLVENACQILVLGIADIHLPPIVPALYIFSGCVALVVSWVLRGVVYVGASFAYLAGLEPYPIAAVGVGRKMVYLAGTVLVSCVPCILLPHYVMVAASLLIQLLNCIVSRIAVWMHPNSSSAKRVHGYREMNLVLMAYSGILTGPALLAWLRDVPWAHVLLQVDSTSNLIDKVSGLILLCFIVLGQDRVPKVGSWTFALLVTIAALVVLLGVRRPYIVFNLDAAARLILLVASFASSSPPA</sequence>
<feature type="transmembrane region" description="Helical" evidence="10">
    <location>
        <begin position="920"/>
        <end position="938"/>
    </location>
</feature>
<evidence type="ECO:0000256" key="10">
    <source>
        <dbReference type="RuleBase" id="RU365011"/>
    </source>
</evidence>
<comment type="subcellular location">
    <subcellularLocation>
        <location evidence="1">Endoplasmic reticulum membrane</location>
        <topology evidence="1">Multi-pass membrane protein</topology>
    </subcellularLocation>
</comment>
<dbReference type="Pfam" id="PF07819">
    <property type="entry name" value="PGAP1"/>
    <property type="match status" value="1"/>
</dbReference>
<feature type="domain" description="GPI inositol-deacylase PGAP1-like alpha/beta" evidence="12">
    <location>
        <begin position="142"/>
        <end position="338"/>
    </location>
</feature>
<dbReference type="GO" id="GO:0015031">
    <property type="term" value="P:protein transport"/>
    <property type="evidence" value="ECO:0007669"/>
    <property type="project" value="UniProtKB-KW"/>
</dbReference>
<gene>
    <name evidence="13" type="ORF">SeLEV6574_g00911</name>
</gene>
<feature type="region of interest" description="Disordered" evidence="11">
    <location>
        <begin position="1"/>
        <end position="22"/>
    </location>
</feature>
<keyword evidence="7 10" id="KW-0653">Protein transport</keyword>
<feature type="transmembrane region" description="Helical" evidence="10">
    <location>
        <begin position="687"/>
        <end position="707"/>
    </location>
</feature>
<evidence type="ECO:0000256" key="2">
    <source>
        <dbReference type="ARBA" id="ARBA00006931"/>
    </source>
</evidence>
<keyword evidence="3 10" id="KW-0813">Transport</keyword>
<feature type="transmembrane region" description="Helical" evidence="10">
    <location>
        <begin position="68"/>
        <end position="88"/>
    </location>
</feature>
<evidence type="ECO:0000256" key="7">
    <source>
        <dbReference type="ARBA" id="ARBA00022927"/>
    </source>
</evidence>
<feature type="compositionally biased region" description="Basic residues" evidence="11">
    <location>
        <begin position="44"/>
        <end position="57"/>
    </location>
</feature>
<keyword evidence="8 10" id="KW-1133">Transmembrane helix</keyword>
<feature type="transmembrane region" description="Helical" evidence="10">
    <location>
        <begin position="656"/>
        <end position="675"/>
    </location>
</feature>
<dbReference type="SUPFAM" id="SSF53474">
    <property type="entry name" value="alpha/beta-Hydrolases"/>
    <property type="match status" value="1"/>
</dbReference>
<comment type="caution">
    <text evidence="13">The sequence shown here is derived from an EMBL/GenBank/DDBJ whole genome shotgun (WGS) entry which is preliminary data.</text>
</comment>
<dbReference type="GO" id="GO:0006888">
    <property type="term" value="P:endoplasmic reticulum to Golgi vesicle-mediated transport"/>
    <property type="evidence" value="ECO:0007669"/>
    <property type="project" value="TreeGrafter"/>
</dbReference>